<protein>
    <submittedName>
        <fullName evidence="6">Histidine kinase/DNA gyrase B/HSP90-like ATPase</fullName>
    </submittedName>
</protein>
<dbReference type="SMART" id="SM00387">
    <property type="entry name" value="HATPase_c"/>
    <property type="match status" value="1"/>
</dbReference>
<evidence type="ECO:0000256" key="3">
    <source>
        <dbReference type="ARBA" id="ARBA00023012"/>
    </source>
</evidence>
<comment type="caution">
    <text evidence="6">The sequence shown here is derived from an EMBL/GenBank/DDBJ whole genome shotgun (WGS) entry which is preliminary data.</text>
</comment>
<feature type="domain" description="Histidine kinase/HSP90-like ATPase" evidence="5">
    <location>
        <begin position="461"/>
        <end position="548"/>
    </location>
</feature>
<dbReference type="Pfam" id="PF13185">
    <property type="entry name" value="GAF_2"/>
    <property type="match status" value="2"/>
</dbReference>
<dbReference type="GO" id="GO:0000155">
    <property type="term" value="F:phosphorelay sensor kinase activity"/>
    <property type="evidence" value="ECO:0007669"/>
    <property type="project" value="InterPro"/>
</dbReference>
<gene>
    <name evidence="6" type="ORF">EDD33_1698</name>
</gene>
<dbReference type="InterPro" id="IPR029016">
    <property type="entry name" value="GAF-like_dom_sf"/>
</dbReference>
<evidence type="ECO:0000256" key="1">
    <source>
        <dbReference type="ARBA" id="ARBA00022679"/>
    </source>
</evidence>
<keyword evidence="7" id="KW-1185">Reference proteome</keyword>
<dbReference type="CDD" id="cd16917">
    <property type="entry name" value="HATPase_UhpB-NarQ-NarX-like"/>
    <property type="match status" value="1"/>
</dbReference>
<feature type="domain" description="GAF" evidence="4">
    <location>
        <begin position="203"/>
        <end position="351"/>
    </location>
</feature>
<dbReference type="InterPro" id="IPR050482">
    <property type="entry name" value="Sensor_HK_TwoCompSys"/>
</dbReference>
<dbReference type="PANTHER" id="PTHR24421">
    <property type="entry name" value="NITRATE/NITRITE SENSOR PROTEIN NARX-RELATED"/>
    <property type="match status" value="1"/>
</dbReference>
<organism evidence="6 7">
    <name type="scientific">Nocardioides aurantiacus</name>
    <dbReference type="NCBI Taxonomy" id="86796"/>
    <lineage>
        <taxon>Bacteria</taxon>
        <taxon>Bacillati</taxon>
        <taxon>Actinomycetota</taxon>
        <taxon>Actinomycetes</taxon>
        <taxon>Propionibacteriales</taxon>
        <taxon>Nocardioidaceae</taxon>
        <taxon>Nocardioides</taxon>
    </lineage>
</organism>
<dbReference type="InterPro" id="IPR003594">
    <property type="entry name" value="HATPase_dom"/>
</dbReference>
<dbReference type="SMART" id="SM00065">
    <property type="entry name" value="GAF"/>
    <property type="match status" value="2"/>
</dbReference>
<dbReference type="Gene3D" id="3.30.565.10">
    <property type="entry name" value="Histidine kinase-like ATPase, C-terminal domain"/>
    <property type="match status" value="1"/>
</dbReference>
<dbReference type="Pfam" id="PF07730">
    <property type="entry name" value="HisKA_3"/>
    <property type="match status" value="1"/>
</dbReference>
<evidence type="ECO:0000313" key="7">
    <source>
        <dbReference type="Proteomes" id="UP000281738"/>
    </source>
</evidence>
<dbReference type="InterPro" id="IPR036890">
    <property type="entry name" value="HATPase_C_sf"/>
</dbReference>
<evidence type="ECO:0000259" key="4">
    <source>
        <dbReference type="SMART" id="SM00065"/>
    </source>
</evidence>
<dbReference type="SUPFAM" id="SSF55781">
    <property type="entry name" value="GAF domain-like"/>
    <property type="match status" value="2"/>
</dbReference>
<dbReference type="Proteomes" id="UP000281738">
    <property type="component" value="Unassembled WGS sequence"/>
</dbReference>
<dbReference type="RefSeq" id="WP_123390040.1">
    <property type="nucleotide sequence ID" value="NZ_RKHO01000001.1"/>
</dbReference>
<dbReference type="GO" id="GO:0046983">
    <property type="term" value="F:protein dimerization activity"/>
    <property type="evidence" value="ECO:0007669"/>
    <property type="project" value="InterPro"/>
</dbReference>
<keyword evidence="3" id="KW-0902">Two-component regulatory system</keyword>
<dbReference type="InterPro" id="IPR011712">
    <property type="entry name" value="Sig_transdc_His_kin_sub3_dim/P"/>
</dbReference>
<evidence type="ECO:0000256" key="2">
    <source>
        <dbReference type="ARBA" id="ARBA00022777"/>
    </source>
</evidence>
<dbReference type="PANTHER" id="PTHR24421:SF56">
    <property type="entry name" value="OXYGEN SENSOR HISTIDINE KINASE RESPONSE REGULATOR DOST"/>
    <property type="match status" value="1"/>
</dbReference>
<dbReference type="AlphaFoldDB" id="A0A3N2CTI8"/>
<keyword evidence="1" id="KW-0808">Transferase</keyword>
<proteinExistence type="predicted"/>
<evidence type="ECO:0000313" key="6">
    <source>
        <dbReference type="EMBL" id="ROR90849.1"/>
    </source>
</evidence>
<sequence>MSPAPDEHAPGEERARLRLLLSAVVSMSADLTLDGVLARIVEIARELTGARYTALGVLDTPPRQGLRTFIHRGMAESQVVEIGHLPTGHGILGLLIDRPEPLRLHDLGAHPESFGFPAGHPPMHSFLGVPVRTRDRVFGNLYLTEKSGGGDFDDLDEDVVVALASAAGVAIENARLYEEAGRRENWLAATAEVTAVLSGADAAGSDSLQVIADRARAAAAADVAWVVVDTDGSLEVRAVSGPRVSPEDLRRLPLEQSLTATVVRGGESITVVDVRRDPRALVPGDLPGWPVLGPAVVVPLRSGRHVEGALALAWSPEHQHLFRIVDPRLPEGFAEQAALAMTVLRAREAHQRLSLFEDRDRIGRDLHDLVIQRLFAVGLSLQSVVPLAGSPRVRERLEQAIRDLDATIGDIRRSIFDLGAGQGAGDIQTEITGLVDRAATTLQFRPRLMLTGPLRTVVDHQLAPHLLAVLSEALSNAVRHSGARSISVEVTAGEQLDLVVSDTGTGIPATASESGLGNMRERAAQLGGSCRVESSPQGTVVTWSVPLR</sequence>
<dbReference type="Pfam" id="PF02518">
    <property type="entry name" value="HATPase_c"/>
    <property type="match status" value="1"/>
</dbReference>
<dbReference type="SUPFAM" id="SSF55874">
    <property type="entry name" value="ATPase domain of HSP90 chaperone/DNA topoisomerase II/histidine kinase"/>
    <property type="match status" value="1"/>
</dbReference>
<dbReference type="EMBL" id="RKHO01000001">
    <property type="protein sequence ID" value="ROR90849.1"/>
    <property type="molecule type" value="Genomic_DNA"/>
</dbReference>
<dbReference type="OrthoDB" id="5241249at2"/>
<dbReference type="Gene3D" id="3.30.450.40">
    <property type="match status" value="2"/>
</dbReference>
<feature type="domain" description="GAF" evidence="4">
    <location>
        <begin position="32"/>
        <end position="181"/>
    </location>
</feature>
<accession>A0A3N2CTI8</accession>
<reference evidence="6 7" key="1">
    <citation type="submission" date="2018-11" db="EMBL/GenBank/DDBJ databases">
        <title>Sequencing the genomes of 1000 actinobacteria strains.</title>
        <authorList>
            <person name="Klenk H.-P."/>
        </authorList>
    </citation>
    <scope>NUCLEOTIDE SEQUENCE [LARGE SCALE GENOMIC DNA]</scope>
    <source>
        <strain evidence="6 7">DSM 12652</strain>
    </source>
</reference>
<name>A0A3N2CTI8_9ACTN</name>
<keyword evidence="2 6" id="KW-0418">Kinase</keyword>
<dbReference type="Gene3D" id="1.20.5.1930">
    <property type="match status" value="1"/>
</dbReference>
<dbReference type="InterPro" id="IPR003018">
    <property type="entry name" value="GAF"/>
</dbReference>
<evidence type="ECO:0000259" key="5">
    <source>
        <dbReference type="SMART" id="SM00387"/>
    </source>
</evidence>
<dbReference type="GO" id="GO:0016020">
    <property type="term" value="C:membrane"/>
    <property type="evidence" value="ECO:0007669"/>
    <property type="project" value="InterPro"/>
</dbReference>